<name>A0A8T0BN91_SILME</name>
<dbReference type="EMBL" id="JABFDY010000004">
    <property type="protein sequence ID" value="KAF7708375.1"/>
    <property type="molecule type" value="Genomic_DNA"/>
</dbReference>
<dbReference type="CDD" id="cd00882">
    <property type="entry name" value="Ras_like_GTPase"/>
    <property type="match status" value="1"/>
</dbReference>
<comment type="similarity">
    <text evidence="1">Belongs to the TRAFAC class TrmE-Era-EngA-EngB-Septin-like GTPase superfamily. AIG1/Toc34/Toc159-like paraseptin GTPase family. IAN subfamily.</text>
</comment>
<reference evidence="5" key="1">
    <citation type="submission" date="2020-08" db="EMBL/GenBank/DDBJ databases">
        <title>Chromosome-level assembly of Southern catfish (Silurus meridionalis) provides insights into visual adaptation to the nocturnal and benthic lifestyles.</title>
        <authorList>
            <person name="Zhang Y."/>
            <person name="Wang D."/>
            <person name="Peng Z."/>
        </authorList>
    </citation>
    <scope>NUCLEOTIDE SEQUENCE</scope>
    <source>
        <strain evidence="5">SWU-2019-XX</strain>
        <tissue evidence="5">Muscle</tissue>
    </source>
</reference>
<sequence length="517" mass="59763">MENDNSSHGSSSVQDEHFRYKKKSRSINGFLTRYFLNPWTLLDGERLKRVAFGDKDESKPHKTIIMLGETGVGKSTIINALLNYMLGVESEDRIWFEIIETEEKQADSQTVKVTAYDIFTESSSFSLTIIDTPGFDKTEGKKEDLKIAEGLLELFGCNDWHREIDAVCLVMSSSTVRLTERQRCIFNSILSLFSNDVKNNFVVFITHAPTASPNSIKAIKDAKIPCAQTDNKEPVHFRFDNCHCENFYVKCNSEEQMEQLFQGYQAAWDLFKTSIEDFWHFVKGSKPVSIQNTQSVLIYRKQLLENITSIRKEVHAVQHKEMLDQAIEALQHHKEKEKNITFTYEVDEEYTEKVPIDPSSRSSKEATCCSVCKFNCHYPGCWWVRNLSWCTVMSNNKCTVCPGKCDYTKHVKEGKIYVRKTRKVKKTNEEQKKDYVSETEEHERRINQLQEEISTQEKKITTQVNKCLMCLNFLQKIALNTDALCTVQDLDGLIEEAKKKKHNKIIEALEQLKKPTQ</sequence>
<evidence type="ECO:0000313" key="5">
    <source>
        <dbReference type="EMBL" id="KAF7708375.1"/>
    </source>
</evidence>
<dbReference type="PROSITE" id="PS00675">
    <property type="entry name" value="SIGMA54_INTERACT_1"/>
    <property type="match status" value="1"/>
</dbReference>
<dbReference type="Gene3D" id="3.40.50.300">
    <property type="entry name" value="P-loop containing nucleotide triphosphate hydrolases"/>
    <property type="match status" value="1"/>
</dbReference>
<feature type="coiled-coil region" evidence="3">
    <location>
        <begin position="432"/>
        <end position="466"/>
    </location>
</feature>
<gene>
    <name evidence="5" type="ORF">HF521_017432</name>
</gene>
<feature type="domain" description="AIG1-type G" evidence="4">
    <location>
        <begin position="62"/>
        <end position="217"/>
    </location>
</feature>
<keyword evidence="6" id="KW-1185">Reference proteome</keyword>
<evidence type="ECO:0000256" key="1">
    <source>
        <dbReference type="ARBA" id="ARBA00008535"/>
    </source>
</evidence>
<comment type="caution">
    <text evidence="5">The sequence shown here is derived from an EMBL/GenBank/DDBJ whole genome shotgun (WGS) entry which is preliminary data.</text>
</comment>
<evidence type="ECO:0000256" key="2">
    <source>
        <dbReference type="ARBA" id="ARBA00022741"/>
    </source>
</evidence>
<dbReference type="Pfam" id="PF04548">
    <property type="entry name" value="AIG1"/>
    <property type="match status" value="1"/>
</dbReference>
<accession>A0A8T0BN91</accession>
<keyword evidence="3" id="KW-0175">Coiled coil</keyword>
<organism evidence="5 6">
    <name type="scientific">Silurus meridionalis</name>
    <name type="common">Southern catfish</name>
    <name type="synonym">Silurus soldatovi meridionalis</name>
    <dbReference type="NCBI Taxonomy" id="175797"/>
    <lineage>
        <taxon>Eukaryota</taxon>
        <taxon>Metazoa</taxon>
        <taxon>Chordata</taxon>
        <taxon>Craniata</taxon>
        <taxon>Vertebrata</taxon>
        <taxon>Euteleostomi</taxon>
        <taxon>Actinopterygii</taxon>
        <taxon>Neopterygii</taxon>
        <taxon>Teleostei</taxon>
        <taxon>Ostariophysi</taxon>
        <taxon>Siluriformes</taxon>
        <taxon>Siluridae</taxon>
        <taxon>Silurus</taxon>
    </lineage>
</organism>
<dbReference type="AlphaFoldDB" id="A0A8T0BN91"/>
<dbReference type="SUPFAM" id="SSF52540">
    <property type="entry name" value="P-loop containing nucleoside triphosphate hydrolases"/>
    <property type="match status" value="1"/>
</dbReference>
<dbReference type="InterPro" id="IPR027417">
    <property type="entry name" value="P-loop_NTPase"/>
</dbReference>
<protein>
    <recommendedName>
        <fullName evidence="4">AIG1-type G domain-containing protein</fullName>
    </recommendedName>
</protein>
<keyword evidence="2" id="KW-0547">Nucleotide-binding</keyword>
<dbReference type="Proteomes" id="UP000606274">
    <property type="component" value="Unassembled WGS sequence"/>
</dbReference>
<proteinExistence type="inferred from homology"/>
<dbReference type="InterPro" id="IPR025662">
    <property type="entry name" value="Sigma_54_int_dom_ATP-bd_1"/>
</dbReference>
<dbReference type="PANTHER" id="PTHR32046">
    <property type="entry name" value="G DOMAIN-CONTAINING PROTEIN"/>
    <property type="match status" value="1"/>
</dbReference>
<dbReference type="OrthoDB" id="8954335at2759"/>
<evidence type="ECO:0000313" key="6">
    <source>
        <dbReference type="Proteomes" id="UP000606274"/>
    </source>
</evidence>
<dbReference type="PANTHER" id="PTHR32046:SF11">
    <property type="entry name" value="IMMUNE-ASSOCIATED NUCLEOTIDE-BINDING PROTEIN 10-LIKE"/>
    <property type="match status" value="1"/>
</dbReference>
<dbReference type="GO" id="GO:0005525">
    <property type="term" value="F:GTP binding"/>
    <property type="evidence" value="ECO:0007669"/>
    <property type="project" value="InterPro"/>
</dbReference>
<evidence type="ECO:0000256" key="3">
    <source>
        <dbReference type="SAM" id="Coils"/>
    </source>
</evidence>
<evidence type="ECO:0000259" key="4">
    <source>
        <dbReference type="Pfam" id="PF04548"/>
    </source>
</evidence>
<dbReference type="InterPro" id="IPR006703">
    <property type="entry name" value="G_AIG1"/>
</dbReference>